<name>A0AA39FUN9_9HYME</name>
<dbReference type="InterPro" id="IPR001895">
    <property type="entry name" value="RASGEF_cat_dom"/>
</dbReference>
<proteinExistence type="predicted"/>
<accession>A0AA39FUN9</accession>
<dbReference type="Gene3D" id="1.10.840.10">
    <property type="entry name" value="Ras guanine-nucleotide exchange factors catalytic domain"/>
    <property type="match status" value="1"/>
</dbReference>
<keyword evidence="5" id="KW-1185">Reference proteome</keyword>
<evidence type="ECO:0000256" key="2">
    <source>
        <dbReference type="PROSITE-ProRule" id="PRU00168"/>
    </source>
</evidence>
<dbReference type="PANTHER" id="PTHR23113">
    <property type="entry name" value="GUANINE NUCLEOTIDE EXCHANGE FACTOR"/>
    <property type="match status" value="1"/>
</dbReference>
<dbReference type="PANTHER" id="PTHR23113:SF368">
    <property type="entry name" value="CELL DIVISION CONTROL PROTEIN 25"/>
    <property type="match status" value="1"/>
</dbReference>
<evidence type="ECO:0000259" key="3">
    <source>
        <dbReference type="PROSITE" id="PS50009"/>
    </source>
</evidence>
<reference evidence="4" key="1">
    <citation type="journal article" date="2023" name="bioRxiv">
        <title>Scaffold-level genome assemblies of two parasitoid biocontrol wasps reveal the parthenogenesis mechanism and an associated novel virus.</title>
        <authorList>
            <person name="Inwood S."/>
            <person name="Skelly J."/>
            <person name="Guhlin J."/>
            <person name="Harrop T."/>
            <person name="Goldson S."/>
            <person name="Dearden P."/>
        </authorList>
    </citation>
    <scope>NUCLEOTIDE SEQUENCE</scope>
    <source>
        <strain evidence="4">Irish</strain>
        <tissue evidence="4">Whole body</tissue>
    </source>
</reference>
<protein>
    <recommendedName>
        <fullName evidence="3">Ras-GEF domain-containing protein</fullName>
    </recommendedName>
</protein>
<dbReference type="PROSITE" id="PS50009">
    <property type="entry name" value="RASGEF_CAT"/>
    <property type="match status" value="1"/>
</dbReference>
<dbReference type="Pfam" id="PF00617">
    <property type="entry name" value="RasGEF"/>
    <property type="match status" value="1"/>
</dbReference>
<dbReference type="SUPFAM" id="SSF48366">
    <property type="entry name" value="Ras GEF"/>
    <property type="match status" value="1"/>
</dbReference>
<dbReference type="SMART" id="SM00147">
    <property type="entry name" value="RasGEF"/>
    <property type="match status" value="1"/>
</dbReference>
<keyword evidence="1 2" id="KW-0344">Guanine-nucleotide releasing factor</keyword>
<dbReference type="GO" id="GO:0005085">
    <property type="term" value="F:guanyl-nucleotide exchange factor activity"/>
    <property type="evidence" value="ECO:0007669"/>
    <property type="project" value="UniProtKB-KW"/>
</dbReference>
<dbReference type="InterPro" id="IPR008937">
    <property type="entry name" value="Ras-like_GEF"/>
</dbReference>
<organism evidence="4 5">
    <name type="scientific">Microctonus aethiopoides</name>
    <dbReference type="NCBI Taxonomy" id="144406"/>
    <lineage>
        <taxon>Eukaryota</taxon>
        <taxon>Metazoa</taxon>
        <taxon>Ecdysozoa</taxon>
        <taxon>Arthropoda</taxon>
        <taxon>Hexapoda</taxon>
        <taxon>Insecta</taxon>
        <taxon>Pterygota</taxon>
        <taxon>Neoptera</taxon>
        <taxon>Endopterygota</taxon>
        <taxon>Hymenoptera</taxon>
        <taxon>Apocrita</taxon>
        <taxon>Ichneumonoidea</taxon>
        <taxon>Braconidae</taxon>
        <taxon>Euphorinae</taxon>
        <taxon>Microctonus</taxon>
    </lineage>
</organism>
<dbReference type="GO" id="GO:0007265">
    <property type="term" value="P:Ras protein signal transduction"/>
    <property type="evidence" value="ECO:0007669"/>
    <property type="project" value="TreeGrafter"/>
</dbReference>
<dbReference type="AlphaFoldDB" id="A0AA39FUN9"/>
<evidence type="ECO:0000256" key="1">
    <source>
        <dbReference type="ARBA" id="ARBA00022658"/>
    </source>
</evidence>
<gene>
    <name evidence="4" type="ORF">PV328_000331</name>
</gene>
<evidence type="ECO:0000313" key="5">
    <source>
        <dbReference type="Proteomes" id="UP001168990"/>
    </source>
</evidence>
<feature type="domain" description="Ras-GEF" evidence="3">
    <location>
        <begin position="600"/>
        <end position="840"/>
    </location>
</feature>
<dbReference type="GO" id="GO:0005886">
    <property type="term" value="C:plasma membrane"/>
    <property type="evidence" value="ECO:0007669"/>
    <property type="project" value="TreeGrafter"/>
</dbReference>
<dbReference type="InterPro" id="IPR036964">
    <property type="entry name" value="RASGEF_cat_dom_sf"/>
</dbReference>
<reference evidence="4" key="2">
    <citation type="submission" date="2023-03" db="EMBL/GenBank/DDBJ databases">
        <authorList>
            <person name="Inwood S.N."/>
            <person name="Skelly J.G."/>
            <person name="Guhlin J."/>
            <person name="Harrop T.W.R."/>
            <person name="Goldson S.G."/>
            <person name="Dearden P.K."/>
        </authorList>
    </citation>
    <scope>NUCLEOTIDE SEQUENCE</scope>
    <source>
        <strain evidence="4">Irish</strain>
        <tissue evidence="4">Whole body</tissue>
    </source>
</reference>
<dbReference type="EMBL" id="JAQQBS010000001">
    <property type="protein sequence ID" value="KAK0176167.1"/>
    <property type="molecule type" value="Genomic_DNA"/>
</dbReference>
<dbReference type="Proteomes" id="UP001168990">
    <property type="component" value="Unassembled WGS sequence"/>
</dbReference>
<comment type="caution">
    <text evidence="4">The sequence shown here is derived from an EMBL/GenBank/DDBJ whole genome shotgun (WGS) entry which is preliminary data.</text>
</comment>
<sequence length="973" mass="113345">METNRIEKLLLSEYKDFSDIILIESPFAETTRNGYGIREVALGLTSSKLIIATDILRSSNEFIYPSNIDPSIETLELISIYPLEHVNLSIFRRRRRKTLKARLVDGRANYFELGGMNNRDIFWRLWCQQVQILLSHKENGSSLSETTAASSSSTSTLYYLSSDVDQQVNGHGKIRKRCVCQLWTHYYGADGDKSSRPSWIKKDIYMGPSFNELSPQYYLPIPMQISRMNIKHLRNEVGLLSNHDIISESYQNWTRDKFAKIQKKKYCNCNNDLCKILFTQESNHKRYLERGDYTDSVDDSSPIITANKYLSKSKSKKNYRSSSCESERIKIPKLSRFGFGVEERCSAGLYLPECRGKRNSLKEVRALQTFFDPYTIIESGVTMWEQNVLQRISQNVYNRPKNLRRYGLATAPHFFYALGPWAVGDGDRISIQSKRSLSCVNIRRRPIDVELKLPISKRQLTTSVSMISLEQGIISPTPNDRDHVLLFWTPQYWYRPRSAIAAYRKLRQHLDCLRDFQQTYKEKGCRRFFSKKNDNKYYDDGNYEKIISCDKATCILNRIFLLKDGKKKKKEIDKKEKVQSINKLRNLLKMNSRITAWDLDSTTLAKQLTLIDRDLFLRIPVTEIKVLIYEKSSKNAPNICAFIAFSHRISCLITSEILAIKKLSMRTRILARFINAANKCFTMGNFQSSRTIIAGLQSPAIYRLRLSWRYLKTHHSTSYQTMSKLCKIFKNPRTNVYTKAWKNAEKSSSFIPYIGDILIRILGLNVNSDSLFFECPGQPIIDKLTAAKQKKNWNGGSTFLSYINEQRENSTNINKIITNDKLSAVNSNLINNNCKRKEEPKIINKENKIKKLFTSMFMRLRYGDYTPIKSSRKTIFWAAKQLIMARKYFERWQISVLTSKIITESQSKKESINVKKKKIEELTSWLMMCQQHAQDYDFPGHTKAWEFLLKARYREERENFILSQKLEPILDSN</sequence>
<dbReference type="InterPro" id="IPR023578">
    <property type="entry name" value="Ras_GEF_dom_sf"/>
</dbReference>
<evidence type="ECO:0000313" key="4">
    <source>
        <dbReference type="EMBL" id="KAK0176167.1"/>
    </source>
</evidence>